<keyword evidence="4 7" id="KW-0812">Transmembrane</keyword>
<dbReference type="PANTHER" id="PTHR40021:SF1">
    <property type="entry name" value="DEFECT AT LOW TEMPERATURE PROTEIN 1"/>
    <property type="match status" value="1"/>
</dbReference>
<evidence type="ECO:0000256" key="4">
    <source>
        <dbReference type="ARBA" id="ARBA00022692"/>
    </source>
</evidence>
<feature type="non-terminal residue" evidence="9">
    <location>
        <position position="374"/>
    </location>
</feature>
<dbReference type="Proteomes" id="UP001324427">
    <property type="component" value="Unassembled WGS sequence"/>
</dbReference>
<keyword evidence="6 7" id="KW-0472">Membrane</keyword>
<feature type="transmembrane region" description="Helical" evidence="7">
    <location>
        <begin position="21"/>
        <end position="45"/>
    </location>
</feature>
<organism evidence="9 10">
    <name type="scientific">Oleoguttula mirabilis</name>
    <dbReference type="NCBI Taxonomy" id="1507867"/>
    <lineage>
        <taxon>Eukaryota</taxon>
        <taxon>Fungi</taxon>
        <taxon>Dikarya</taxon>
        <taxon>Ascomycota</taxon>
        <taxon>Pezizomycotina</taxon>
        <taxon>Dothideomycetes</taxon>
        <taxon>Dothideomycetidae</taxon>
        <taxon>Mycosphaerellales</taxon>
        <taxon>Teratosphaeriaceae</taxon>
        <taxon>Oleoguttula</taxon>
    </lineage>
</organism>
<dbReference type="InterPro" id="IPR038869">
    <property type="entry name" value="DLT1"/>
</dbReference>
<dbReference type="AlphaFoldDB" id="A0AAV9JKP9"/>
<evidence type="ECO:0000256" key="3">
    <source>
        <dbReference type="ARBA" id="ARBA00021353"/>
    </source>
</evidence>
<name>A0AAV9JKP9_9PEZI</name>
<feature type="compositionally biased region" description="Polar residues" evidence="8">
    <location>
        <begin position="322"/>
        <end position="333"/>
    </location>
</feature>
<comment type="similarity">
    <text evidence="2 7">Belongs to the DLT1 family.</text>
</comment>
<dbReference type="PANTHER" id="PTHR40021">
    <property type="entry name" value="DEFECT AT LOW TEMPERATURE PROTEIN 1"/>
    <property type="match status" value="1"/>
</dbReference>
<protein>
    <recommendedName>
        <fullName evidence="3 7">Defect at low temperature protein 1</fullName>
    </recommendedName>
</protein>
<keyword evidence="10" id="KW-1185">Reference proteome</keyword>
<evidence type="ECO:0000313" key="10">
    <source>
        <dbReference type="Proteomes" id="UP001324427"/>
    </source>
</evidence>
<dbReference type="EMBL" id="JAVFHQ010000017">
    <property type="protein sequence ID" value="KAK4545878.1"/>
    <property type="molecule type" value="Genomic_DNA"/>
</dbReference>
<accession>A0AAV9JKP9</accession>
<evidence type="ECO:0000256" key="1">
    <source>
        <dbReference type="ARBA" id="ARBA00002489"/>
    </source>
</evidence>
<keyword evidence="5 7" id="KW-1133">Transmembrane helix</keyword>
<evidence type="ECO:0000256" key="6">
    <source>
        <dbReference type="ARBA" id="ARBA00023136"/>
    </source>
</evidence>
<comment type="function">
    <text evidence="1 7">Required for growth under high-pressure and low-temperature conditions.</text>
</comment>
<gene>
    <name evidence="7" type="primary">DLT1</name>
    <name evidence="9" type="ORF">LTR36_002442</name>
</gene>
<evidence type="ECO:0000256" key="8">
    <source>
        <dbReference type="SAM" id="MobiDB-lite"/>
    </source>
</evidence>
<feature type="transmembrane region" description="Helical" evidence="7">
    <location>
        <begin position="51"/>
        <end position="73"/>
    </location>
</feature>
<reference evidence="9 10" key="1">
    <citation type="submission" date="2021-11" db="EMBL/GenBank/DDBJ databases">
        <title>Black yeast isolated from Biological Soil Crust.</title>
        <authorList>
            <person name="Kurbessoian T."/>
        </authorList>
    </citation>
    <scope>NUCLEOTIDE SEQUENCE [LARGE SCALE GENOMIC DNA]</scope>
    <source>
        <strain evidence="9 10">CCFEE 5522</strain>
    </source>
</reference>
<sequence length="374" mass="41273">MARRSGRILPFRIPFFRIFYSTTYTILYIIILCLLAITPASIIWTAVENHAYQYIFMIGGVYVLTALLSIFIYSSRLYTNRTVLAGVGKAYIPVEDGEVSKSVRKMIVKQLERSAIVAWESKPRDLEGEILEAEKEGLLPPDTRSVDHNDYNVGRIIAVDPTSPPWGRVGHPGWTSPSHRDDNKTPNVECANVIAELPNLIEARAVSLAPTDPTLTPMAGQAVADPLVVDLLRRPETMGMRDYLTQLSYLGLVNPSTMGQEFLRQYEKARFCGRPITEADFGTLMATFSELLAGMTDVSPEIVEQIRAQTGETRSEAASLAPSRTRSAVHHQTPSPSRSPGSSLLSPVTAREGPSRSVTPFLQQETPSTESFSS</sequence>
<proteinExistence type="inferred from homology"/>
<feature type="compositionally biased region" description="Low complexity" evidence="8">
    <location>
        <begin position="334"/>
        <end position="347"/>
    </location>
</feature>
<evidence type="ECO:0000256" key="5">
    <source>
        <dbReference type="ARBA" id="ARBA00022989"/>
    </source>
</evidence>
<comment type="subcellular location">
    <subcellularLocation>
        <location evidence="7">Membrane</location>
        <topology evidence="7">Multi-pass membrane protein</topology>
    </subcellularLocation>
</comment>
<dbReference type="GO" id="GO:0016020">
    <property type="term" value="C:membrane"/>
    <property type="evidence" value="ECO:0007669"/>
    <property type="project" value="UniProtKB-SubCell"/>
</dbReference>
<evidence type="ECO:0000256" key="2">
    <source>
        <dbReference type="ARBA" id="ARBA00005550"/>
    </source>
</evidence>
<evidence type="ECO:0000313" key="9">
    <source>
        <dbReference type="EMBL" id="KAK4545878.1"/>
    </source>
</evidence>
<feature type="region of interest" description="Disordered" evidence="8">
    <location>
        <begin position="309"/>
        <end position="374"/>
    </location>
</feature>
<comment type="caution">
    <text evidence="9">The sequence shown here is derived from an EMBL/GenBank/DDBJ whole genome shotgun (WGS) entry which is preliminary data.</text>
</comment>
<evidence type="ECO:0000256" key="7">
    <source>
        <dbReference type="RuleBase" id="RU367100"/>
    </source>
</evidence>
<feature type="compositionally biased region" description="Polar residues" evidence="8">
    <location>
        <begin position="356"/>
        <end position="374"/>
    </location>
</feature>